<accession>A0ABU8ZN63</accession>
<feature type="domain" description="Siphovirus-type tail component C-terminal" evidence="1">
    <location>
        <begin position="164"/>
        <end position="256"/>
    </location>
</feature>
<sequence length="259" mass="27488">MLGGQRMELSETGTPAINGVPLDRMMLALTDSGIEIGQSELELETQAIPGRDGVVDTSLTGPEGAAYTDNRDITLHLYTCGDEDDIMVAKTRLGALHGTIVTVGWRMLPGVYRGRLSVGQWDDLWSARGLCAATVDVTVSASPCLLGRVHTVQLNRGSQSIRVDGNRPAWPIWTLKAEPGCRSMTVASGGSVITVNTGDLASSGQAVIVTDPVGRKVTMGGVRHPVTLDSDFFPLSPGLTRIALWGCAGSMAYRPRTII</sequence>
<evidence type="ECO:0000313" key="3">
    <source>
        <dbReference type="Proteomes" id="UP001373159"/>
    </source>
</evidence>
<dbReference type="Proteomes" id="UP001373159">
    <property type="component" value="Unassembled WGS sequence"/>
</dbReference>
<protein>
    <submittedName>
        <fullName evidence="2">3-hydroxy-3-methylglutaryl CoA synthase</fullName>
    </submittedName>
</protein>
<organism evidence="2 3">
    <name type="scientific">Bifidobacterium favimelis</name>
    <dbReference type="NCBI Taxonomy" id="3122979"/>
    <lineage>
        <taxon>Bacteria</taxon>
        <taxon>Bacillati</taxon>
        <taxon>Actinomycetota</taxon>
        <taxon>Actinomycetes</taxon>
        <taxon>Bifidobacteriales</taxon>
        <taxon>Bifidobacteriaceae</taxon>
        <taxon>Bifidobacterium</taxon>
    </lineage>
</organism>
<dbReference type="Pfam" id="PF22768">
    <property type="entry name" value="SPP1_Dit"/>
    <property type="match status" value="1"/>
</dbReference>
<dbReference type="InterPro" id="IPR054738">
    <property type="entry name" value="Siphovirus-type_tail_C"/>
</dbReference>
<evidence type="ECO:0000313" key="2">
    <source>
        <dbReference type="EMBL" id="MEK0306394.1"/>
    </source>
</evidence>
<evidence type="ECO:0000259" key="1">
    <source>
        <dbReference type="Pfam" id="PF22768"/>
    </source>
</evidence>
<name>A0ABU8ZN63_9BIFI</name>
<proteinExistence type="predicted"/>
<dbReference type="RefSeq" id="WP_340468910.1">
    <property type="nucleotide sequence ID" value="NZ_JBANBB010000001.1"/>
</dbReference>
<gene>
    <name evidence="2" type="ORF">V8P97_02775</name>
</gene>
<reference evidence="2 3" key="1">
    <citation type="submission" date="2024-02" db="EMBL/GenBank/DDBJ databases">
        <title>Bifidobacterium honeyensis sp. nov., isolated from the comb honey.</title>
        <authorList>
            <person name="Liu W."/>
            <person name="Li Y."/>
        </authorList>
    </citation>
    <scope>NUCLEOTIDE SEQUENCE [LARGE SCALE GENOMIC DNA]</scope>
    <source>
        <strain evidence="2 3">IMAU50988</strain>
    </source>
</reference>
<keyword evidence="3" id="KW-1185">Reference proteome</keyword>
<dbReference type="EMBL" id="JBANBB010000001">
    <property type="protein sequence ID" value="MEK0306394.1"/>
    <property type="molecule type" value="Genomic_DNA"/>
</dbReference>
<comment type="caution">
    <text evidence="2">The sequence shown here is derived from an EMBL/GenBank/DDBJ whole genome shotgun (WGS) entry which is preliminary data.</text>
</comment>